<protein>
    <submittedName>
        <fullName evidence="16">Type VII secretion-associated serine protease mycosin</fullName>
    </submittedName>
</protein>
<keyword evidence="10 13" id="KW-0472">Membrane</keyword>
<feature type="active site" description="Charge relay system" evidence="11">
    <location>
        <position position="283"/>
    </location>
</feature>
<keyword evidence="4 11" id="KW-0645">Protease</keyword>
<dbReference type="PANTHER" id="PTHR43806:SF11">
    <property type="entry name" value="CEREVISIN-RELATED"/>
    <property type="match status" value="1"/>
</dbReference>
<evidence type="ECO:0000256" key="3">
    <source>
        <dbReference type="ARBA" id="ARBA00022475"/>
    </source>
</evidence>
<keyword evidence="9 13" id="KW-1133">Transmembrane helix</keyword>
<dbReference type="GO" id="GO:0006508">
    <property type="term" value="P:proteolysis"/>
    <property type="evidence" value="ECO:0007669"/>
    <property type="project" value="UniProtKB-KW"/>
</dbReference>
<keyword evidence="6" id="KW-0479">Metal-binding</keyword>
<evidence type="ECO:0000256" key="7">
    <source>
        <dbReference type="ARBA" id="ARBA00022801"/>
    </source>
</evidence>
<dbReference type="RefSeq" id="WP_245694054.1">
    <property type="nucleotide sequence ID" value="NZ_FNFM01000005.1"/>
</dbReference>
<evidence type="ECO:0000256" key="8">
    <source>
        <dbReference type="ARBA" id="ARBA00022825"/>
    </source>
</evidence>
<evidence type="ECO:0000256" key="14">
    <source>
        <dbReference type="SAM" id="SignalP"/>
    </source>
</evidence>
<dbReference type="EMBL" id="FNFM01000005">
    <property type="protein sequence ID" value="SDK22818.1"/>
    <property type="molecule type" value="Genomic_DNA"/>
</dbReference>
<keyword evidence="14" id="KW-0732">Signal</keyword>
<comment type="subcellular location">
    <subcellularLocation>
        <location evidence="1">Cell membrane</location>
        <topology evidence="1">Single-pass membrane protein</topology>
    </subcellularLocation>
</comment>
<keyword evidence="3" id="KW-1003">Cell membrane</keyword>
<dbReference type="AlphaFoldDB" id="A0A1G9A6A6"/>
<dbReference type="PANTHER" id="PTHR43806">
    <property type="entry name" value="PEPTIDASE S8"/>
    <property type="match status" value="1"/>
</dbReference>
<dbReference type="InterPro" id="IPR015500">
    <property type="entry name" value="Peptidase_S8_subtilisin-rel"/>
</dbReference>
<evidence type="ECO:0000256" key="1">
    <source>
        <dbReference type="ARBA" id="ARBA00004162"/>
    </source>
</evidence>
<reference evidence="17" key="1">
    <citation type="submission" date="2016-10" db="EMBL/GenBank/DDBJ databases">
        <authorList>
            <person name="Varghese N."/>
            <person name="Submissions S."/>
        </authorList>
    </citation>
    <scope>NUCLEOTIDE SEQUENCE [LARGE SCALE GENOMIC DNA]</scope>
    <source>
        <strain evidence="17">DSM 45460</strain>
    </source>
</reference>
<dbReference type="PROSITE" id="PS51257">
    <property type="entry name" value="PROKAR_LIPOPROTEIN"/>
    <property type="match status" value="1"/>
</dbReference>
<dbReference type="InterPro" id="IPR022398">
    <property type="entry name" value="Peptidase_S8_His-AS"/>
</dbReference>
<feature type="active site" description="Charge relay system" evidence="11">
    <location>
        <position position="126"/>
    </location>
</feature>
<evidence type="ECO:0000256" key="9">
    <source>
        <dbReference type="ARBA" id="ARBA00022989"/>
    </source>
</evidence>
<proteinExistence type="inferred from homology"/>
<evidence type="ECO:0000313" key="16">
    <source>
        <dbReference type="EMBL" id="SDK22818.1"/>
    </source>
</evidence>
<dbReference type="Proteomes" id="UP000199213">
    <property type="component" value="Unassembled WGS sequence"/>
</dbReference>
<dbReference type="PROSITE" id="PS51892">
    <property type="entry name" value="SUBTILASE"/>
    <property type="match status" value="1"/>
</dbReference>
<dbReference type="PROSITE" id="PS00137">
    <property type="entry name" value="SUBTILASE_HIS"/>
    <property type="match status" value="1"/>
</dbReference>
<evidence type="ECO:0000256" key="6">
    <source>
        <dbReference type="ARBA" id="ARBA00022723"/>
    </source>
</evidence>
<keyword evidence="17" id="KW-1185">Reference proteome</keyword>
<evidence type="ECO:0000256" key="2">
    <source>
        <dbReference type="ARBA" id="ARBA00011073"/>
    </source>
</evidence>
<dbReference type="GO" id="GO:0046872">
    <property type="term" value="F:metal ion binding"/>
    <property type="evidence" value="ECO:0007669"/>
    <property type="project" value="UniProtKB-KW"/>
</dbReference>
<dbReference type="GO" id="GO:0004252">
    <property type="term" value="F:serine-type endopeptidase activity"/>
    <property type="evidence" value="ECO:0007669"/>
    <property type="project" value="UniProtKB-UniRule"/>
</dbReference>
<evidence type="ECO:0000256" key="11">
    <source>
        <dbReference type="PROSITE-ProRule" id="PRU01240"/>
    </source>
</evidence>
<name>A0A1G9A6A6_ACTMZ</name>
<evidence type="ECO:0000256" key="10">
    <source>
        <dbReference type="ARBA" id="ARBA00023136"/>
    </source>
</evidence>
<dbReference type="PRINTS" id="PR00723">
    <property type="entry name" value="SUBTILISIN"/>
</dbReference>
<sequence>MSARRPGVLTRLVLLLSALLFACAPQTVAAGHTSPTETASGFELAARSATEQCRRPPVKTARARPWAQEMLAPERVWELTRGEGVTVAVVDSGVDGTTPQLAGAVLDGVDVLSDNGGTADTDCLGHGTFVAGIIAARPTGGTGFTGIAPAATILPVRDTRSKQGGSAESMASGIRAATEAGAQVVNISASTNYDDAALREAVEYALSRDVLIVAAAANEAQQGNPVPYPASYPGVLAVGAIDSTGERARFSQTGPFIDLVAPGVDVVSAGPGGPGHWQDSGTSFAAPFVSGTAALVRAYHPELTAAQVRNRLTSTASHPGAEVPDEAVGWGVVDPYSAVTTVLSAGNGGGTDTGAVRVEHPDVPRDDPTPMRVVLISTVGVTLLISLAAIGARLGPAGWRRGWRRHRVVRVVDGAGADRTGEDRSHVSAR</sequence>
<evidence type="ECO:0000256" key="12">
    <source>
        <dbReference type="SAM" id="MobiDB-lite"/>
    </source>
</evidence>
<feature type="region of interest" description="Disordered" evidence="12">
    <location>
        <begin position="31"/>
        <end position="61"/>
    </location>
</feature>
<feature type="signal peptide" evidence="14">
    <location>
        <begin position="1"/>
        <end position="29"/>
    </location>
</feature>
<evidence type="ECO:0000256" key="5">
    <source>
        <dbReference type="ARBA" id="ARBA00022692"/>
    </source>
</evidence>
<dbReference type="PROSITE" id="PS00138">
    <property type="entry name" value="SUBTILASE_SER"/>
    <property type="match status" value="1"/>
</dbReference>
<dbReference type="NCBIfam" id="TIGR03921">
    <property type="entry name" value="T7SS_mycosin"/>
    <property type="match status" value="1"/>
</dbReference>
<gene>
    <name evidence="16" type="ORF">SAMN04487820_105337</name>
</gene>
<dbReference type="GO" id="GO:0005886">
    <property type="term" value="C:plasma membrane"/>
    <property type="evidence" value="ECO:0007669"/>
    <property type="project" value="UniProtKB-SubCell"/>
</dbReference>
<keyword evidence="8 11" id="KW-0720">Serine protease</keyword>
<keyword evidence="5 13" id="KW-0812">Transmembrane</keyword>
<evidence type="ECO:0000256" key="13">
    <source>
        <dbReference type="SAM" id="Phobius"/>
    </source>
</evidence>
<dbReference type="Gene3D" id="3.40.50.200">
    <property type="entry name" value="Peptidase S8/S53 domain"/>
    <property type="match status" value="1"/>
</dbReference>
<dbReference type="InterPro" id="IPR023828">
    <property type="entry name" value="Peptidase_S8_Ser-AS"/>
</dbReference>
<feature type="chain" id="PRO_5011632507" evidence="14">
    <location>
        <begin position="30"/>
        <end position="430"/>
    </location>
</feature>
<evidence type="ECO:0000259" key="15">
    <source>
        <dbReference type="Pfam" id="PF00082"/>
    </source>
</evidence>
<dbReference type="InterPro" id="IPR050131">
    <property type="entry name" value="Peptidase_S8_subtilisin-like"/>
</dbReference>
<evidence type="ECO:0000256" key="4">
    <source>
        <dbReference type="ARBA" id="ARBA00022670"/>
    </source>
</evidence>
<accession>A0A1G9A6A6</accession>
<dbReference type="InterPro" id="IPR036852">
    <property type="entry name" value="Peptidase_S8/S53_dom_sf"/>
</dbReference>
<feature type="domain" description="Peptidase S8/S53" evidence="15">
    <location>
        <begin position="82"/>
        <end position="331"/>
    </location>
</feature>
<evidence type="ECO:0000313" key="17">
    <source>
        <dbReference type="Proteomes" id="UP000199213"/>
    </source>
</evidence>
<organism evidence="16 17">
    <name type="scientific">Actinopolyspora mzabensis</name>
    <dbReference type="NCBI Taxonomy" id="995066"/>
    <lineage>
        <taxon>Bacteria</taxon>
        <taxon>Bacillati</taxon>
        <taxon>Actinomycetota</taxon>
        <taxon>Actinomycetes</taxon>
        <taxon>Actinopolysporales</taxon>
        <taxon>Actinopolysporaceae</taxon>
        <taxon>Actinopolyspora</taxon>
    </lineage>
</organism>
<comment type="similarity">
    <text evidence="2 11">Belongs to the peptidase S8 family.</text>
</comment>
<feature type="active site" description="Charge relay system" evidence="11">
    <location>
        <position position="91"/>
    </location>
</feature>
<dbReference type="CDD" id="cd07477">
    <property type="entry name" value="Peptidases_S8_Subtilisin_subset"/>
    <property type="match status" value="1"/>
</dbReference>
<dbReference type="Pfam" id="PF00082">
    <property type="entry name" value="Peptidase_S8"/>
    <property type="match status" value="1"/>
</dbReference>
<dbReference type="InterPro" id="IPR034202">
    <property type="entry name" value="Subtilisin_Carlsberg-like"/>
</dbReference>
<dbReference type="InterPro" id="IPR000209">
    <property type="entry name" value="Peptidase_S8/S53_dom"/>
</dbReference>
<dbReference type="InterPro" id="IPR023834">
    <property type="entry name" value="T7SS_pept_S8A_mycosin"/>
</dbReference>
<feature type="transmembrane region" description="Helical" evidence="13">
    <location>
        <begin position="373"/>
        <end position="395"/>
    </location>
</feature>
<dbReference type="SUPFAM" id="SSF52743">
    <property type="entry name" value="Subtilisin-like"/>
    <property type="match status" value="1"/>
</dbReference>
<keyword evidence="7 11" id="KW-0378">Hydrolase</keyword>